<keyword evidence="6" id="KW-0539">Nucleus</keyword>
<dbReference type="FunFam" id="1.10.10.10:FF:000027">
    <property type="entry name" value="Heat shock transcription factor 1"/>
    <property type="match status" value="1"/>
</dbReference>
<feature type="domain" description="HSF-type DNA-binding" evidence="9">
    <location>
        <begin position="33"/>
        <end position="57"/>
    </location>
</feature>
<feature type="region of interest" description="Disordered" evidence="8">
    <location>
        <begin position="187"/>
        <end position="207"/>
    </location>
</feature>
<dbReference type="GO" id="GO:0043565">
    <property type="term" value="F:sequence-specific DNA binding"/>
    <property type="evidence" value="ECO:0007669"/>
    <property type="project" value="InterPro"/>
</dbReference>
<sequence length="484" mass="54888">MVEDSSSNNTISWNEDGTKFIVWQQKLFQSEVLPKFFKHNNFSSFVRQLNMYDFHKVPYLCNGGAPTVEGQDAEVWGFENLNFRRGQQDLLYLIQRKTEGEKEEYDINSILNEISSIKNHQLKISAELKEIQKEYLVLWNDSLLIRNSNQRQQHTIDKILRFLASVFTKGSATVNLAQQLSSNRMLEDQASSSQASNALNFPGANLSDNPDIQQKIMEILTTSSEPSTPVPTFDNNIIEPFYSAQKPTNQLQQQMLTRQPLKRKITRGNNSKTTETSNTQSTFSSEKNSTESIPSLSMIIPDSNGIIRPHRTAETLVQDIDILNDRVDILSRSLGYHLGENFNVDEFLESEEKRRKITLDNSSQENNILNNLEISNNNNSLNCSMNNLSDLIKVDENHSGLNLFQDKEAGADQGEFLDNLLSENNEDLLAATKQAQLTLSNNQQPKGRMVSGGNTNIFNGLNGITAPNEFDDLFNFEKINKLIF</sequence>
<dbReference type="PRINTS" id="PR00056">
    <property type="entry name" value="HSFDOMAIN"/>
</dbReference>
<feature type="compositionally biased region" description="Polar residues" evidence="8">
    <location>
        <begin position="267"/>
        <end position="295"/>
    </location>
</feature>
<dbReference type="InterPro" id="IPR036388">
    <property type="entry name" value="WH-like_DNA-bd_sf"/>
</dbReference>
<dbReference type="InterPro" id="IPR000232">
    <property type="entry name" value="HSF_DNA-bd"/>
</dbReference>
<dbReference type="GO" id="GO:0003700">
    <property type="term" value="F:DNA-binding transcription factor activity"/>
    <property type="evidence" value="ECO:0007669"/>
    <property type="project" value="InterPro"/>
</dbReference>
<dbReference type="SMART" id="SM00415">
    <property type="entry name" value="HSF"/>
    <property type="match status" value="1"/>
</dbReference>
<name>A0AAD5U6F7_9FUNG</name>
<keyword evidence="4" id="KW-0238">DNA-binding</keyword>
<dbReference type="EMBL" id="JADGJW010000040">
    <property type="protein sequence ID" value="KAJ3226262.1"/>
    <property type="molecule type" value="Genomic_DNA"/>
</dbReference>
<dbReference type="Gene3D" id="1.10.10.10">
    <property type="entry name" value="Winged helix-like DNA-binding domain superfamily/Winged helix DNA-binding domain"/>
    <property type="match status" value="1"/>
</dbReference>
<dbReference type="AlphaFoldDB" id="A0AAD5U6F7"/>
<reference evidence="10" key="1">
    <citation type="submission" date="2020-05" db="EMBL/GenBank/DDBJ databases">
        <title>Phylogenomic resolution of chytrid fungi.</title>
        <authorList>
            <person name="Stajich J.E."/>
            <person name="Amses K."/>
            <person name="Simmons R."/>
            <person name="Seto K."/>
            <person name="Myers J."/>
            <person name="Bonds A."/>
            <person name="Quandt C.A."/>
            <person name="Barry K."/>
            <person name="Liu P."/>
            <person name="Grigoriev I."/>
            <person name="Longcore J.E."/>
            <person name="James T.Y."/>
        </authorList>
    </citation>
    <scope>NUCLEOTIDE SEQUENCE</scope>
    <source>
        <strain evidence="10">JEL0476</strain>
    </source>
</reference>
<evidence type="ECO:0000256" key="7">
    <source>
        <dbReference type="RuleBase" id="RU004020"/>
    </source>
</evidence>
<dbReference type="PANTHER" id="PTHR10015">
    <property type="entry name" value="HEAT SHOCK TRANSCRIPTION FACTOR"/>
    <property type="match status" value="1"/>
</dbReference>
<dbReference type="GO" id="GO:0005634">
    <property type="term" value="C:nucleus"/>
    <property type="evidence" value="ECO:0007669"/>
    <property type="project" value="UniProtKB-SubCell"/>
</dbReference>
<feature type="region of interest" description="Disordered" evidence="8">
    <location>
        <begin position="258"/>
        <end position="296"/>
    </location>
</feature>
<comment type="subcellular location">
    <subcellularLocation>
        <location evidence="1">Nucleus</location>
    </subcellularLocation>
</comment>
<evidence type="ECO:0000256" key="5">
    <source>
        <dbReference type="ARBA" id="ARBA00023163"/>
    </source>
</evidence>
<dbReference type="InterPro" id="IPR036390">
    <property type="entry name" value="WH_DNA-bd_sf"/>
</dbReference>
<organism evidence="10 11">
    <name type="scientific">Clydaea vesicula</name>
    <dbReference type="NCBI Taxonomy" id="447962"/>
    <lineage>
        <taxon>Eukaryota</taxon>
        <taxon>Fungi</taxon>
        <taxon>Fungi incertae sedis</taxon>
        <taxon>Chytridiomycota</taxon>
        <taxon>Chytridiomycota incertae sedis</taxon>
        <taxon>Chytridiomycetes</taxon>
        <taxon>Lobulomycetales</taxon>
        <taxon>Lobulomycetaceae</taxon>
        <taxon>Clydaea</taxon>
    </lineage>
</organism>
<comment type="similarity">
    <text evidence="2 7">Belongs to the HSF family.</text>
</comment>
<keyword evidence="5" id="KW-0804">Transcription</keyword>
<dbReference type="Proteomes" id="UP001211065">
    <property type="component" value="Unassembled WGS sequence"/>
</dbReference>
<comment type="caution">
    <text evidence="10">The sequence shown here is derived from an EMBL/GenBank/DDBJ whole genome shotgun (WGS) entry which is preliminary data.</text>
</comment>
<accession>A0AAD5U6F7</accession>
<protein>
    <submittedName>
        <fullName evidence="10">Stress-responsive transcription factor hsf1</fullName>
    </submittedName>
</protein>
<evidence type="ECO:0000256" key="4">
    <source>
        <dbReference type="ARBA" id="ARBA00023125"/>
    </source>
</evidence>
<dbReference type="PANTHER" id="PTHR10015:SF427">
    <property type="entry name" value="HEAT SHOCK FACTOR PROTEIN"/>
    <property type="match status" value="1"/>
</dbReference>
<keyword evidence="3" id="KW-0805">Transcription regulation</keyword>
<evidence type="ECO:0000256" key="8">
    <source>
        <dbReference type="SAM" id="MobiDB-lite"/>
    </source>
</evidence>
<keyword evidence="11" id="KW-1185">Reference proteome</keyword>
<evidence type="ECO:0000256" key="1">
    <source>
        <dbReference type="ARBA" id="ARBA00004123"/>
    </source>
</evidence>
<evidence type="ECO:0000313" key="10">
    <source>
        <dbReference type="EMBL" id="KAJ3226262.1"/>
    </source>
</evidence>
<dbReference type="SUPFAM" id="SSF46785">
    <property type="entry name" value="Winged helix' DNA-binding domain"/>
    <property type="match status" value="1"/>
</dbReference>
<evidence type="ECO:0000259" key="9">
    <source>
        <dbReference type="PROSITE" id="PS00434"/>
    </source>
</evidence>
<evidence type="ECO:0000256" key="6">
    <source>
        <dbReference type="ARBA" id="ARBA00023242"/>
    </source>
</evidence>
<dbReference type="PROSITE" id="PS00434">
    <property type="entry name" value="HSF_DOMAIN"/>
    <property type="match status" value="1"/>
</dbReference>
<evidence type="ECO:0000256" key="3">
    <source>
        <dbReference type="ARBA" id="ARBA00023015"/>
    </source>
</evidence>
<gene>
    <name evidence="10" type="primary">HSF1_4</name>
    <name evidence="10" type="ORF">HK099_005259</name>
</gene>
<dbReference type="Pfam" id="PF00447">
    <property type="entry name" value="HSF_DNA-bind"/>
    <property type="match status" value="1"/>
</dbReference>
<evidence type="ECO:0000313" key="11">
    <source>
        <dbReference type="Proteomes" id="UP001211065"/>
    </source>
</evidence>
<evidence type="ECO:0000256" key="2">
    <source>
        <dbReference type="ARBA" id="ARBA00006403"/>
    </source>
</evidence>
<proteinExistence type="inferred from homology"/>